<organism evidence="4 5">
    <name type="scientific">Microbacterium memoriense</name>
    <dbReference type="NCBI Taxonomy" id="2978350"/>
    <lineage>
        <taxon>Bacteria</taxon>
        <taxon>Bacillati</taxon>
        <taxon>Actinomycetota</taxon>
        <taxon>Actinomycetes</taxon>
        <taxon>Micrococcales</taxon>
        <taxon>Microbacteriaceae</taxon>
        <taxon>Microbacterium</taxon>
    </lineage>
</organism>
<protein>
    <submittedName>
        <fullName evidence="4">Response regulator transcription factor</fullName>
    </submittedName>
</protein>
<keyword evidence="5" id="KW-1185">Reference proteome</keyword>
<gene>
    <name evidence="4" type="ORF">N4R40_06155</name>
</gene>
<dbReference type="Gene3D" id="3.40.50.2300">
    <property type="match status" value="1"/>
</dbReference>
<sequence>MAYVLVVEDDPDVAALVSAVLSAAGHEVDVARDGGAGVAAAQARRPDVMVLDWMMPVKNGIEVCETLRADDAFAATRIMMLTARSSADDVARAKNAGADDFFVKPFAPRELRARVAALIG</sequence>
<dbReference type="RefSeq" id="WP_261606496.1">
    <property type="nucleotide sequence ID" value="NZ_JAODOR010000007.1"/>
</dbReference>
<accession>A0ABT2PBZ6</accession>
<feature type="modified residue" description="4-aspartylphosphate" evidence="2">
    <location>
        <position position="52"/>
    </location>
</feature>
<evidence type="ECO:0000313" key="5">
    <source>
        <dbReference type="Proteomes" id="UP001300496"/>
    </source>
</evidence>
<dbReference type="PROSITE" id="PS50110">
    <property type="entry name" value="RESPONSE_REGULATORY"/>
    <property type="match status" value="1"/>
</dbReference>
<reference evidence="4 5" key="1">
    <citation type="journal article" date="2024" name="Int. J. Syst. Evol. Microbiol.">
        <title>Microbacterium memoriense sp. nov., a member of the Actinomycetota from marine beach sediment of the north coast of Portugal.</title>
        <authorList>
            <person name="Santos J.D.N.D."/>
            <person name="Klimek D."/>
            <person name="Calusinska M."/>
            <person name="Lobo-da-Cunha A."/>
            <person name="Catita J."/>
            <person name="Goncalves H."/>
            <person name="Gonzalez I."/>
            <person name="Lage O.M."/>
        </authorList>
    </citation>
    <scope>NUCLEOTIDE SEQUENCE [LARGE SCALE GENOMIC DNA]</scope>
    <source>
        <strain evidence="4 5">PMIC_1C1B</strain>
    </source>
</reference>
<evidence type="ECO:0000313" key="4">
    <source>
        <dbReference type="EMBL" id="MCT9001945.1"/>
    </source>
</evidence>
<dbReference type="Proteomes" id="UP001300496">
    <property type="component" value="Unassembled WGS sequence"/>
</dbReference>
<dbReference type="PANTHER" id="PTHR44591">
    <property type="entry name" value="STRESS RESPONSE REGULATOR PROTEIN 1"/>
    <property type="match status" value="1"/>
</dbReference>
<dbReference type="PANTHER" id="PTHR44591:SF3">
    <property type="entry name" value="RESPONSE REGULATORY DOMAIN-CONTAINING PROTEIN"/>
    <property type="match status" value="1"/>
</dbReference>
<dbReference type="EMBL" id="JAODOR010000007">
    <property type="protein sequence ID" value="MCT9001945.1"/>
    <property type="molecule type" value="Genomic_DNA"/>
</dbReference>
<feature type="domain" description="Response regulatory" evidence="3">
    <location>
        <begin position="3"/>
        <end position="119"/>
    </location>
</feature>
<dbReference type="InterPro" id="IPR050595">
    <property type="entry name" value="Bact_response_regulator"/>
</dbReference>
<dbReference type="InterPro" id="IPR011006">
    <property type="entry name" value="CheY-like_superfamily"/>
</dbReference>
<name>A0ABT2PBZ6_9MICO</name>
<proteinExistence type="predicted"/>
<evidence type="ECO:0000256" key="2">
    <source>
        <dbReference type="PROSITE-ProRule" id="PRU00169"/>
    </source>
</evidence>
<comment type="caution">
    <text evidence="4">The sequence shown here is derived from an EMBL/GenBank/DDBJ whole genome shotgun (WGS) entry which is preliminary data.</text>
</comment>
<dbReference type="InterPro" id="IPR001789">
    <property type="entry name" value="Sig_transdc_resp-reg_receiver"/>
</dbReference>
<keyword evidence="1 2" id="KW-0597">Phosphoprotein</keyword>
<dbReference type="SUPFAM" id="SSF52172">
    <property type="entry name" value="CheY-like"/>
    <property type="match status" value="1"/>
</dbReference>
<dbReference type="Pfam" id="PF00072">
    <property type="entry name" value="Response_reg"/>
    <property type="match status" value="1"/>
</dbReference>
<dbReference type="SMART" id="SM00448">
    <property type="entry name" value="REC"/>
    <property type="match status" value="1"/>
</dbReference>
<evidence type="ECO:0000256" key="1">
    <source>
        <dbReference type="ARBA" id="ARBA00022553"/>
    </source>
</evidence>
<evidence type="ECO:0000259" key="3">
    <source>
        <dbReference type="PROSITE" id="PS50110"/>
    </source>
</evidence>